<dbReference type="SUPFAM" id="SSF54928">
    <property type="entry name" value="RNA-binding domain, RBD"/>
    <property type="match status" value="1"/>
</dbReference>
<feature type="region of interest" description="Disordered" evidence="3">
    <location>
        <begin position="992"/>
        <end position="1068"/>
    </location>
</feature>
<feature type="compositionally biased region" description="Basic and acidic residues" evidence="3">
    <location>
        <begin position="23"/>
        <end position="36"/>
    </location>
</feature>
<name>B9FEX9_ORYSJ</name>
<dbReference type="PANTHER" id="PTHR14398:SF0">
    <property type="entry name" value="ZINC FINGER PROTEIN SWM"/>
    <property type="match status" value="1"/>
</dbReference>
<dbReference type="Proteomes" id="UP000007752">
    <property type="component" value="Chromosome 4"/>
</dbReference>
<evidence type="ECO:0000259" key="4">
    <source>
        <dbReference type="PROSITE" id="PS50103"/>
    </source>
</evidence>
<dbReference type="GO" id="GO:0003723">
    <property type="term" value="F:RNA binding"/>
    <property type="evidence" value="ECO:0007669"/>
    <property type="project" value="UniProtKB-KW"/>
</dbReference>
<proteinExistence type="predicted"/>
<feature type="compositionally biased region" description="Low complexity" evidence="3">
    <location>
        <begin position="387"/>
        <end position="400"/>
    </location>
</feature>
<feature type="compositionally biased region" description="Polar residues" evidence="3">
    <location>
        <begin position="721"/>
        <end position="741"/>
    </location>
</feature>
<evidence type="ECO:0000256" key="1">
    <source>
        <dbReference type="ARBA" id="ARBA00022884"/>
    </source>
</evidence>
<feature type="region of interest" description="Disordered" evidence="3">
    <location>
        <begin position="604"/>
        <end position="673"/>
    </location>
</feature>
<dbReference type="SMART" id="SM00356">
    <property type="entry name" value="ZnF_C3H1"/>
    <property type="match status" value="1"/>
</dbReference>
<dbReference type="InterPro" id="IPR045137">
    <property type="entry name" value="RBM26/27"/>
</dbReference>
<dbReference type="AlphaFoldDB" id="B9FEX9"/>
<feature type="compositionally biased region" description="Acidic residues" evidence="3">
    <location>
        <begin position="45"/>
        <end position="58"/>
    </location>
</feature>
<protein>
    <recommendedName>
        <fullName evidence="4">C3H1-type domain-containing protein</fullName>
    </recommendedName>
</protein>
<dbReference type="Gene3D" id="3.30.70.330">
    <property type="match status" value="1"/>
</dbReference>
<feature type="region of interest" description="Disordered" evidence="3">
    <location>
        <begin position="709"/>
        <end position="774"/>
    </location>
</feature>
<dbReference type="FunFam" id="3.30.70.330:FF:000444">
    <property type="entry name" value="Zinc finger CCCH domain-containing protein 27"/>
    <property type="match status" value="1"/>
</dbReference>
<sequence>MACHARRPHEREMIKESSSPALDADKIEVPSPKDENNSSNSEAATDNEDFEISDDDDDDRNHKHRKREARPQSFDENTEQSPGGPLKKRHKISGGADSHGEAQKDFFPKFKRRPGAGAHSRAPRVNPSFRDSSASVAARAPMTRGRGRNGAPWAQHEPRFNTLEMIDFASQMASQGPPTHPSLFMGPALPSGGSAQNGSWGPYGFMPGMPNGMLDPIHPLGMQGPIQPAISPLIDLGMPRQRCRDFEERGFCLRGDMCPMEHGLNRIVVEDMQSLSQFNLPVTVPNTQGLGIQNEPGTAPVNTSSLGGSKGVPAKDIKSAVTNDPLWNNEHPDASAGFAHTDGVWNAESLGYEAAREQGNQVLAADSSQNSKSSVWGRIASKKLGHGKTANATSTSATGNKRNESYDEMAPSTVHVNPASAKDSNGQSNSRIFGDVGRQSNRASHKASRTLYVNGIPLESNRWEALLSHFQKFGQSLSQFNLPVTVPNTQGLGIQNEPGTAPVNTSSLGGSKGVPAKDIKSAVTNDVLKLNGTTALAVSDADVYDPDQPLWNNEHPDASAGFAHTDGVWNAESLGYEAAREQGNQVLAADSSQNSKSSVWGRIASKKLGHGKTANATSTSATGNKRNESYDEMAPSTVHVNPASAKDSNGQSNSRIFGDVGRQSNRASHKASRTLYVNAPDAVMGNRLYKAMGANRDRIPDEVEGRIPAKSSHMSAALANSVPQPSSSNRGKENLQSATPRASSGSSAEASGPGTGHKMLPANSVKSLPPDTKRQESLELLEELRKKQEILAQKRDEFRRQLEKLAKQKGLANSAKQAEAGGKEVASNDVHRVTDSKSMNTGTEGPRDAAGTLQNRTSGELASSSHKSSATSAQKPAVATKQTSPLLVPSQNRFKLDNRTTSFRILPPLPPEIADESVLKDHFMSFGELSSVVLEDTEAYNHDATLKPSLSCSACVTYTTRQSAEKAFIGGKSCKGHTLRFMWLTASPGSTNHSRFQKTSIPARASSFSSQTQNMPSESSTTVGKMSSTVKSSTTAKPHSESMPTATSAKTSVEIPKALSSRDSDVSQ</sequence>
<feature type="region of interest" description="Disordered" evidence="3">
    <location>
        <begin position="807"/>
        <end position="886"/>
    </location>
</feature>
<keyword evidence="1" id="KW-0694">RNA-binding</keyword>
<dbReference type="PANTHER" id="PTHR14398">
    <property type="entry name" value="RNA RECOGNITION RRM/RNP DOMAIN"/>
    <property type="match status" value="1"/>
</dbReference>
<accession>B9FEX9</accession>
<feature type="compositionally biased region" description="Polar residues" evidence="3">
    <location>
        <begin position="646"/>
        <end position="655"/>
    </location>
</feature>
<feature type="region of interest" description="Disordered" evidence="3">
    <location>
        <begin position="380"/>
        <end position="446"/>
    </location>
</feature>
<dbReference type="InterPro" id="IPR035979">
    <property type="entry name" value="RBD_domain_sf"/>
</dbReference>
<dbReference type="GO" id="GO:0008270">
    <property type="term" value="F:zinc ion binding"/>
    <property type="evidence" value="ECO:0007669"/>
    <property type="project" value="UniProtKB-KW"/>
</dbReference>
<dbReference type="InterPro" id="IPR012677">
    <property type="entry name" value="Nucleotide-bd_a/b_plait_sf"/>
</dbReference>
<dbReference type="PROSITE" id="PS50103">
    <property type="entry name" value="ZF_C3H1"/>
    <property type="match status" value="1"/>
</dbReference>
<feature type="compositionally biased region" description="Low complexity" evidence="3">
    <location>
        <begin position="611"/>
        <end position="624"/>
    </location>
</feature>
<keyword evidence="2" id="KW-0863">Zinc-finger</keyword>
<feature type="compositionally biased region" description="Polar residues" evidence="3">
    <location>
        <begin position="992"/>
        <end position="1051"/>
    </location>
</feature>
<feature type="region of interest" description="Disordered" evidence="3">
    <location>
        <begin position="1"/>
        <end position="156"/>
    </location>
</feature>
<keyword evidence="2" id="KW-0479">Metal-binding</keyword>
<evidence type="ECO:0000256" key="3">
    <source>
        <dbReference type="SAM" id="MobiDB-lite"/>
    </source>
</evidence>
<feature type="compositionally biased region" description="Polar residues" evidence="3">
    <location>
        <begin position="422"/>
        <end position="431"/>
    </location>
</feature>
<gene>
    <name evidence="5" type="ORF">OsJ_14616</name>
</gene>
<dbReference type="EMBL" id="CM000141">
    <property type="protein sequence ID" value="EEE60912.1"/>
    <property type="molecule type" value="Genomic_DNA"/>
</dbReference>
<feature type="compositionally biased region" description="Low complexity" evidence="3">
    <location>
        <begin position="742"/>
        <end position="752"/>
    </location>
</feature>
<feature type="compositionally biased region" description="Basic and acidic residues" evidence="3">
    <location>
        <begin position="98"/>
        <end position="108"/>
    </location>
</feature>
<evidence type="ECO:0000313" key="5">
    <source>
        <dbReference type="EMBL" id="EEE60912.1"/>
    </source>
</evidence>
<evidence type="ECO:0000256" key="2">
    <source>
        <dbReference type="PROSITE-ProRule" id="PRU00723"/>
    </source>
</evidence>
<feature type="compositionally biased region" description="Low complexity" evidence="3">
    <location>
        <begin position="858"/>
        <end position="873"/>
    </location>
</feature>
<organism evidence="5">
    <name type="scientific">Oryza sativa subsp. japonica</name>
    <name type="common">Rice</name>
    <dbReference type="NCBI Taxonomy" id="39947"/>
    <lineage>
        <taxon>Eukaryota</taxon>
        <taxon>Viridiplantae</taxon>
        <taxon>Streptophyta</taxon>
        <taxon>Embryophyta</taxon>
        <taxon>Tracheophyta</taxon>
        <taxon>Spermatophyta</taxon>
        <taxon>Magnoliopsida</taxon>
        <taxon>Liliopsida</taxon>
        <taxon>Poales</taxon>
        <taxon>Poaceae</taxon>
        <taxon>BOP clade</taxon>
        <taxon>Oryzoideae</taxon>
        <taxon>Oryzeae</taxon>
        <taxon>Oryzinae</taxon>
        <taxon>Oryza</taxon>
        <taxon>Oryza sativa</taxon>
    </lineage>
</organism>
<reference evidence="5" key="1">
    <citation type="journal article" date="2005" name="PLoS Biol.">
        <title>The genomes of Oryza sativa: a history of duplications.</title>
        <authorList>
            <person name="Yu J."/>
            <person name="Wang J."/>
            <person name="Lin W."/>
            <person name="Li S."/>
            <person name="Li H."/>
            <person name="Zhou J."/>
            <person name="Ni P."/>
            <person name="Dong W."/>
            <person name="Hu S."/>
            <person name="Zeng C."/>
            <person name="Zhang J."/>
            <person name="Zhang Y."/>
            <person name="Li R."/>
            <person name="Xu Z."/>
            <person name="Li S."/>
            <person name="Li X."/>
            <person name="Zheng H."/>
            <person name="Cong L."/>
            <person name="Lin L."/>
            <person name="Yin J."/>
            <person name="Geng J."/>
            <person name="Li G."/>
            <person name="Shi J."/>
            <person name="Liu J."/>
            <person name="Lv H."/>
            <person name="Li J."/>
            <person name="Wang J."/>
            <person name="Deng Y."/>
            <person name="Ran L."/>
            <person name="Shi X."/>
            <person name="Wang X."/>
            <person name="Wu Q."/>
            <person name="Li C."/>
            <person name="Ren X."/>
            <person name="Wang J."/>
            <person name="Wang X."/>
            <person name="Li D."/>
            <person name="Liu D."/>
            <person name="Zhang X."/>
            <person name="Ji Z."/>
            <person name="Zhao W."/>
            <person name="Sun Y."/>
            <person name="Zhang Z."/>
            <person name="Bao J."/>
            <person name="Han Y."/>
            <person name="Dong L."/>
            <person name="Ji J."/>
            <person name="Chen P."/>
            <person name="Wu S."/>
            <person name="Liu J."/>
            <person name="Xiao Y."/>
            <person name="Bu D."/>
            <person name="Tan J."/>
            <person name="Yang L."/>
            <person name="Ye C."/>
            <person name="Zhang J."/>
            <person name="Xu J."/>
            <person name="Zhou Y."/>
            <person name="Yu Y."/>
            <person name="Zhang B."/>
            <person name="Zhuang S."/>
            <person name="Wei H."/>
            <person name="Liu B."/>
            <person name="Lei M."/>
            <person name="Yu H."/>
            <person name="Li Y."/>
            <person name="Xu H."/>
            <person name="Wei S."/>
            <person name="He X."/>
            <person name="Fang L."/>
            <person name="Zhang Z."/>
            <person name="Zhang Y."/>
            <person name="Huang X."/>
            <person name="Su Z."/>
            <person name="Tong W."/>
            <person name="Li J."/>
            <person name="Tong Z."/>
            <person name="Li S."/>
            <person name="Ye J."/>
            <person name="Wang L."/>
            <person name="Fang L."/>
            <person name="Lei T."/>
            <person name="Chen C."/>
            <person name="Chen H."/>
            <person name="Xu Z."/>
            <person name="Li H."/>
            <person name="Huang H."/>
            <person name="Zhang F."/>
            <person name="Xu H."/>
            <person name="Li N."/>
            <person name="Zhao C."/>
            <person name="Li S."/>
            <person name="Dong L."/>
            <person name="Huang Y."/>
            <person name="Li L."/>
            <person name="Xi Y."/>
            <person name="Qi Q."/>
            <person name="Li W."/>
            <person name="Zhang B."/>
            <person name="Hu W."/>
            <person name="Zhang Y."/>
            <person name="Tian X."/>
            <person name="Jiao Y."/>
            <person name="Liang X."/>
            <person name="Jin J."/>
            <person name="Gao L."/>
            <person name="Zheng W."/>
            <person name="Hao B."/>
            <person name="Liu S."/>
            <person name="Wang W."/>
            <person name="Yuan L."/>
            <person name="Cao M."/>
            <person name="McDermott J."/>
            <person name="Samudrala R."/>
            <person name="Wang J."/>
            <person name="Wong G.K."/>
            <person name="Yang H."/>
        </authorList>
    </citation>
    <scope>NUCLEOTIDE SEQUENCE [LARGE SCALE GENOMIC DNA]</scope>
</reference>
<feature type="zinc finger region" description="C3H1-type" evidence="2">
    <location>
        <begin position="237"/>
        <end position="265"/>
    </location>
</feature>
<dbReference type="InterPro" id="IPR000571">
    <property type="entry name" value="Znf_CCCH"/>
</dbReference>
<keyword evidence="2" id="KW-0862">Zinc</keyword>
<reference evidence="5" key="2">
    <citation type="submission" date="2008-12" db="EMBL/GenBank/DDBJ databases">
        <title>Improved gene annotation of the rice (Oryza sativa) genomes.</title>
        <authorList>
            <person name="Wang J."/>
            <person name="Li R."/>
            <person name="Fan W."/>
            <person name="Huang Q."/>
            <person name="Zhang J."/>
            <person name="Zhou Y."/>
            <person name="Hu Y."/>
            <person name="Zi S."/>
            <person name="Li J."/>
            <person name="Ni P."/>
            <person name="Zheng H."/>
            <person name="Zhang Y."/>
            <person name="Zhao M."/>
            <person name="Hao Q."/>
            <person name="McDermott J."/>
            <person name="Samudrala R."/>
            <person name="Kristiansen K."/>
            <person name="Wong G.K.-S."/>
        </authorList>
    </citation>
    <scope>NUCLEOTIDE SEQUENCE</scope>
</reference>
<feature type="domain" description="C3H1-type" evidence="4">
    <location>
        <begin position="237"/>
        <end position="265"/>
    </location>
</feature>